<dbReference type="eggNOG" id="KOG4660">
    <property type="taxonomic scope" value="Eukaryota"/>
</dbReference>
<dbReference type="InterPro" id="IPR035979">
    <property type="entry name" value="RBD_domain_sf"/>
</dbReference>
<proteinExistence type="predicted"/>
<dbReference type="EnsemblPlants" id="OMERI09G12950.1">
    <property type="protein sequence ID" value="OMERI09G12950.1"/>
    <property type="gene ID" value="OMERI09G12950"/>
</dbReference>
<dbReference type="Proteomes" id="UP000008021">
    <property type="component" value="Chromosome 9"/>
</dbReference>
<reference evidence="2" key="2">
    <citation type="submission" date="2018-05" db="EMBL/GenBank/DDBJ databases">
        <title>OmerRS3 (Oryza meridionalis Reference Sequence Version 3).</title>
        <authorList>
            <person name="Zhang J."/>
            <person name="Kudrna D."/>
            <person name="Lee S."/>
            <person name="Talag J."/>
            <person name="Welchert J."/>
            <person name="Wing R.A."/>
        </authorList>
    </citation>
    <scope>NUCLEOTIDE SEQUENCE [LARGE SCALE GENOMIC DNA]</scope>
    <source>
        <strain evidence="2">cv. OR44</strain>
    </source>
</reference>
<dbReference type="Pfam" id="PF04059">
    <property type="entry name" value="RRM_2"/>
    <property type="match status" value="1"/>
</dbReference>
<accession>A0A0E0EU53</accession>
<dbReference type="SUPFAM" id="SSF54928">
    <property type="entry name" value="RNA-binding domain, RBD"/>
    <property type="match status" value="1"/>
</dbReference>
<reference evidence="2" key="1">
    <citation type="submission" date="2015-04" db="UniProtKB">
        <authorList>
            <consortium name="EnsemblPlants"/>
        </authorList>
    </citation>
    <scope>IDENTIFICATION</scope>
</reference>
<name>A0A0E0EU53_9ORYZ</name>
<evidence type="ECO:0000259" key="1">
    <source>
        <dbReference type="Pfam" id="PF04059"/>
    </source>
</evidence>
<dbReference type="Gramene" id="OMERI09G12950.1">
    <property type="protein sequence ID" value="OMERI09G12950.1"/>
    <property type="gene ID" value="OMERI09G12950"/>
</dbReference>
<keyword evidence="3" id="KW-1185">Reference proteome</keyword>
<dbReference type="HOGENOM" id="CLU_048816_0_0_1"/>
<evidence type="ECO:0000313" key="2">
    <source>
        <dbReference type="EnsemblPlants" id="OMERI09G12950.1"/>
    </source>
</evidence>
<dbReference type="CDD" id="cd12277">
    <property type="entry name" value="RRM3_MEI2_EAR1_like"/>
    <property type="match status" value="1"/>
</dbReference>
<dbReference type="InterPro" id="IPR012677">
    <property type="entry name" value="Nucleotide-bd_a/b_plait_sf"/>
</dbReference>
<organism evidence="2">
    <name type="scientific">Oryza meridionalis</name>
    <dbReference type="NCBI Taxonomy" id="40149"/>
    <lineage>
        <taxon>Eukaryota</taxon>
        <taxon>Viridiplantae</taxon>
        <taxon>Streptophyta</taxon>
        <taxon>Embryophyta</taxon>
        <taxon>Tracheophyta</taxon>
        <taxon>Spermatophyta</taxon>
        <taxon>Magnoliopsida</taxon>
        <taxon>Liliopsida</taxon>
        <taxon>Poales</taxon>
        <taxon>Poaceae</taxon>
        <taxon>BOP clade</taxon>
        <taxon>Oryzoideae</taxon>
        <taxon>Oryzeae</taxon>
        <taxon>Oryzinae</taxon>
        <taxon>Oryza</taxon>
    </lineage>
</organism>
<protein>
    <recommendedName>
        <fullName evidence="1">Mei2-like C-terminal RNA recognition motif domain-containing protein</fullName>
    </recommendedName>
</protein>
<feature type="domain" description="Mei2-like C-terminal RNA recognition motif" evidence="1">
    <location>
        <begin position="217"/>
        <end position="286"/>
    </location>
</feature>
<dbReference type="GO" id="GO:0003676">
    <property type="term" value="F:nucleic acid binding"/>
    <property type="evidence" value="ECO:0007669"/>
    <property type="project" value="InterPro"/>
</dbReference>
<dbReference type="InterPro" id="IPR007201">
    <property type="entry name" value="Mei2-like_Rrm_C"/>
</dbReference>
<evidence type="ECO:0000313" key="3">
    <source>
        <dbReference type="Proteomes" id="UP000008021"/>
    </source>
</evidence>
<dbReference type="AlphaFoldDB" id="A0A0E0EU53"/>
<dbReference type="Gene3D" id="3.30.70.330">
    <property type="match status" value="1"/>
</dbReference>
<sequence length="326" mass="35228">MDCLSRLNASAAPWEPLVARAMVVEQYCPPPQSLLPPPPLPPVAVPTTCGCAACLQGGFVPVGVQAAFPHAAAGWAPAPVPPPPVVPVMIVYRVVQPPPPAAHATRCQITEIEDGGGVETAKAVDGDKQPFIRTVRSTRRRKAAAIRLPKAFRAALLPPPPPPPCALGFTASTTSLMIRNIPNKFLKARLMAILDQHCADENGKSRRRGGGGRSVVKSEYDFFYVPIDFKTGFNKGYAFVNMTTATAARRLRAFLQDHRWDAAMSGKVCDVVPAAIQGLDAFVAHFSASCFPCRTKEFLPVWFEPPRDGEQQTKAHVVGRLVVRPR</sequence>